<evidence type="ECO:0000313" key="2">
    <source>
        <dbReference type="EMBL" id="OGN32495.1"/>
    </source>
</evidence>
<evidence type="ECO:0000256" key="1">
    <source>
        <dbReference type="SAM" id="Phobius"/>
    </source>
</evidence>
<feature type="transmembrane region" description="Helical" evidence="1">
    <location>
        <begin position="25"/>
        <end position="43"/>
    </location>
</feature>
<comment type="caution">
    <text evidence="2">The sequence shown here is derived from an EMBL/GenBank/DDBJ whole genome shotgun (WGS) entry which is preliminary data.</text>
</comment>
<dbReference type="STRING" id="1802707.A3J01_02665"/>
<dbReference type="EMBL" id="MGKV01000005">
    <property type="protein sequence ID" value="OGN32495.1"/>
    <property type="molecule type" value="Genomic_DNA"/>
</dbReference>
<keyword evidence="1" id="KW-0472">Membrane</keyword>
<keyword evidence="1" id="KW-1133">Transmembrane helix</keyword>
<dbReference type="InterPro" id="IPR035451">
    <property type="entry name" value="Ada-like_dom_sf"/>
</dbReference>
<dbReference type="AlphaFoldDB" id="A0A1F8H4H4"/>
<gene>
    <name evidence="2" type="ORF">A3J01_02665</name>
</gene>
<keyword evidence="1" id="KW-0812">Transmembrane</keyword>
<evidence type="ECO:0008006" key="4">
    <source>
        <dbReference type="Google" id="ProtNLM"/>
    </source>
</evidence>
<accession>A0A1F8H4H4</accession>
<reference evidence="2 3" key="1">
    <citation type="journal article" date="2016" name="Nat. Commun.">
        <title>Thousands of microbial genomes shed light on interconnected biogeochemical processes in an aquifer system.</title>
        <authorList>
            <person name="Anantharaman K."/>
            <person name="Brown C.T."/>
            <person name="Hug L.A."/>
            <person name="Sharon I."/>
            <person name="Castelle C.J."/>
            <person name="Probst A.J."/>
            <person name="Thomas B.C."/>
            <person name="Singh A."/>
            <person name="Wilkins M.J."/>
            <person name="Karaoz U."/>
            <person name="Brodie E.L."/>
            <person name="Williams K.H."/>
            <person name="Hubbard S.S."/>
            <person name="Banfield J.F."/>
        </authorList>
    </citation>
    <scope>NUCLEOTIDE SEQUENCE [LARGE SCALE GENOMIC DNA]</scope>
</reference>
<organism evidence="2 3">
    <name type="scientific">Candidatus Yanofskybacteria bacterium RIFCSPLOWO2_02_FULL_45_18</name>
    <dbReference type="NCBI Taxonomy" id="1802707"/>
    <lineage>
        <taxon>Bacteria</taxon>
        <taxon>Candidatus Yanofskyibacteriota</taxon>
    </lineage>
</organism>
<dbReference type="Gene3D" id="3.40.10.10">
    <property type="entry name" value="DNA Methylphosphotriester Repair Domain"/>
    <property type="match status" value="1"/>
</dbReference>
<proteinExistence type="predicted"/>
<evidence type="ECO:0000313" key="3">
    <source>
        <dbReference type="Proteomes" id="UP000177609"/>
    </source>
</evidence>
<sequence>MAKQTSFKETVKNILSKTGKTVKRYQYDLFVTICMVLIGFIGFDIGRISTLKKTPLTLGEANIFSAANGSANDAQPKQAASAQISKTDTRVVVSKKSTSKLYHFSWCSGAKRIKEENKIWFDNEQSAISAGYTLAGNCVK</sequence>
<name>A0A1F8H4H4_9BACT</name>
<dbReference type="Proteomes" id="UP000177609">
    <property type="component" value="Unassembled WGS sequence"/>
</dbReference>
<dbReference type="SUPFAM" id="SSF57884">
    <property type="entry name" value="Ada DNA repair protein, N-terminal domain (N-Ada 10)"/>
    <property type="match status" value="1"/>
</dbReference>
<protein>
    <recommendedName>
        <fullName evidence="4">Ada DNA repair metal-binding domain-containing protein</fullName>
    </recommendedName>
</protein>